<name>A0AAV7T678_PLEWA</name>
<evidence type="ECO:0000313" key="2">
    <source>
        <dbReference type="EMBL" id="KAJ1171594.1"/>
    </source>
</evidence>
<keyword evidence="3" id="KW-1185">Reference proteome</keyword>
<dbReference type="Proteomes" id="UP001066276">
    <property type="component" value="Chromosome 4_1"/>
</dbReference>
<organism evidence="2 3">
    <name type="scientific">Pleurodeles waltl</name>
    <name type="common">Iberian ribbed newt</name>
    <dbReference type="NCBI Taxonomy" id="8319"/>
    <lineage>
        <taxon>Eukaryota</taxon>
        <taxon>Metazoa</taxon>
        <taxon>Chordata</taxon>
        <taxon>Craniata</taxon>
        <taxon>Vertebrata</taxon>
        <taxon>Euteleostomi</taxon>
        <taxon>Amphibia</taxon>
        <taxon>Batrachia</taxon>
        <taxon>Caudata</taxon>
        <taxon>Salamandroidea</taxon>
        <taxon>Salamandridae</taxon>
        <taxon>Pleurodelinae</taxon>
        <taxon>Pleurodeles</taxon>
    </lineage>
</organism>
<feature type="compositionally biased region" description="Low complexity" evidence="1">
    <location>
        <begin position="38"/>
        <end position="53"/>
    </location>
</feature>
<reference evidence="2" key="1">
    <citation type="journal article" date="2022" name="bioRxiv">
        <title>Sequencing and chromosome-scale assembly of the giantPleurodeles waltlgenome.</title>
        <authorList>
            <person name="Brown T."/>
            <person name="Elewa A."/>
            <person name="Iarovenko S."/>
            <person name="Subramanian E."/>
            <person name="Araus A.J."/>
            <person name="Petzold A."/>
            <person name="Susuki M."/>
            <person name="Suzuki K.-i.T."/>
            <person name="Hayashi T."/>
            <person name="Toyoda A."/>
            <person name="Oliveira C."/>
            <person name="Osipova E."/>
            <person name="Leigh N.D."/>
            <person name="Simon A."/>
            <person name="Yun M.H."/>
        </authorList>
    </citation>
    <scope>NUCLEOTIDE SEQUENCE</scope>
    <source>
        <strain evidence="2">20211129_DDA</strain>
        <tissue evidence="2">Liver</tissue>
    </source>
</reference>
<gene>
    <name evidence="2" type="ORF">NDU88_003455</name>
</gene>
<dbReference type="AlphaFoldDB" id="A0AAV7T678"/>
<protein>
    <submittedName>
        <fullName evidence="2">Uncharacterized protein</fullName>
    </submittedName>
</protein>
<evidence type="ECO:0000313" key="3">
    <source>
        <dbReference type="Proteomes" id="UP001066276"/>
    </source>
</evidence>
<feature type="region of interest" description="Disordered" evidence="1">
    <location>
        <begin position="1"/>
        <end position="75"/>
    </location>
</feature>
<sequence length="75" mass="8103">MWLNERGKLRGTTFTSGRNAARRTVQVGPSFTQGRGFGSCRRPLRRLSSAPSARGGGRVTQPSPDPPLVAGPRRL</sequence>
<accession>A0AAV7T678</accession>
<evidence type="ECO:0000256" key="1">
    <source>
        <dbReference type="SAM" id="MobiDB-lite"/>
    </source>
</evidence>
<proteinExistence type="predicted"/>
<comment type="caution">
    <text evidence="2">The sequence shown here is derived from an EMBL/GenBank/DDBJ whole genome shotgun (WGS) entry which is preliminary data.</text>
</comment>
<dbReference type="EMBL" id="JANPWB010000007">
    <property type="protein sequence ID" value="KAJ1171594.1"/>
    <property type="molecule type" value="Genomic_DNA"/>
</dbReference>